<accession>A0A2W4U2P2</accession>
<dbReference type="Proteomes" id="UP000249354">
    <property type="component" value="Unassembled WGS sequence"/>
</dbReference>
<dbReference type="AlphaFoldDB" id="A0A2W4U2P2"/>
<protein>
    <submittedName>
        <fullName evidence="1">Uncharacterized protein</fullName>
    </submittedName>
</protein>
<evidence type="ECO:0000313" key="2">
    <source>
        <dbReference type="Proteomes" id="UP000249354"/>
    </source>
</evidence>
<comment type="caution">
    <text evidence="1">The sequence shown here is derived from an EMBL/GenBank/DDBJ whole genome shotgun (WGS) entry which is preliminary data.</text>
</comment>
<gene>
    <name evidence="1" type="ORF">DCF25_16050</name>
</gene>
<dbReference type="EMBL" id="QBMC01000124">
    <property type="protein sequence ID" value="PZO13487.1"/>
    <property type="molecule type" value="Genomic_DNA"/>
</dbReference>
<proteinExistence type="predicted"/>
<organism evidence="1 2">
    <name type="scientific">Leptolyngbya foveolarum</name>
    <dbReference type="NCBI Taxonomy" id="47253"/>
    <lineage>
        <taxon>Bacteria</taxon>
        <taxon>Bacillati</taxon>
        <taxon>Cyanobacteriota</taxon>
        <taxon>Cyanophyceae</taxon>
        <taxon>Leptolyngbyales</taxon>
        <taxon>Leptolyngbyaceae</taxon>
        <taxon>Leptolyngbya group</taxon>
        <taxon>Leptolyngbya</taxon>
    </lineage>
</organism>
<evidence type="ECO:0000313" key="1">
    <source>
        <dbReference type="EMBL" id="PZO13487.1"/>
    </source>
</evidence>
<reference evidence="2" key="1">
    <citation type="submission" date="2018-04" db="EMBL/GenBank/DDBJ databases">
        <authorList>
            <person name="Cornet L."/>
        </authorList>
    </citation>
    <scope>NUCLEOTIDE SEQUENCE [LARGE SCALE GENOMIC DNA]</scope>
</reference>
<sequence length="485" mass="51644">MFQTKATITGVIGAIALVVALFSPTKEITNADSLVGFASGQNVQTQTVQTNKGAISLLFLAAIGSAIWTVTGNDEAEAAAPVVQYQQTTQPVPEAEPAEPVIPVQAPIAGDTLADFWEQDVEFAVLAQQFDIATRSRLLKAALVVHEGGWILRLLHWPVLLVIGRPGSAKSSFAASLGITREVLNSAIQKTVVTDPNAHLKLKDGVWQAHWQLEGSRDNWKEIGDAISGMYTRFADSQGANHVSSIYDEVTTYKGNVDDKKLGGFLSQVTSKARACAEYITIVAHNDTLKALGGEAGEAKLKDDMAQLNLGSKATTTGLMVPTGTGAIEGLDVDEKNHPLSEPVTLPRWFDPEILRELFPELYSGFATGNEPVTESVTESVTGGYTLAPVTEVEPPCNHPGTDEGNAVTACAARVSAAVHLSSRIYNDLGFLVEVSTILAAADALSEGRSDSNIIKDILGCKGRNFNDGKAALELIKQTFTTTED</sequence>
<name>A0A2W4U2P2_9CYAN</name>
<reference evidence="1 2" key="2">
    <citation type="submission" date="2018-06" db="EMBL/GenBank/DDBJ databases">
        <title>Metagenomic assembly of (sub)arctic Cyanobacteria and their associated microbiome from non-axenic cultures.</title>
        <authorList>
            <person name="Baurain D."/>
        </authorList>
    </citation>
    <scope>NUCLEOTIDE SEQUENCE [LARGE SCALE GENOMIC DNA]</scope>
    <source>
        <strain evidence="1">ULC129bin1</strain>
    </source>
</reference>